<dbReference type="GO" id="GO:0032259">
    <property type="term" value="P:methylation"/>
    <property type="evidence" value="ECO:0007669"/>
    <property type="project" value="UniProtKB-KW"/>
</dbReference>
<sequence>MWFQLYIPGISSERVSAISDVLETLGAVSVSLLDAKDAPVLEPAPGATPLWPEVDMQALFTTEEDALRASLGLKVHFPDLDSTLDTLEDKAWERVWMDTFKPMRFGKRLWICPSWAPVPEADAVNLMLDPGLAFGTGSHPTTALCLTWLDGASVSGKTVIDYGCGSGILALAALKLDAAHVFAVDIDPQALTATKDNAAGNGLHDDRLLVSFPEDLSTPADILLANILLSPLQSLKTRFCELLKPDGRLVVSGILQEQTDTLVAEYRDTFALETSNTQEDWALLVFRKLNS</sequence>
<keyword evidence="2 6" id="KW-0963">Cytoplasm</keyword>
<evidence type="ECO:0000256" key="2">
    <source>
        <dbReference type="ARBA" id="ARBA00022490"/>
    </source>
</evidence>
<dbReference type="InterPro" id="IPR029063">
    <property type="entry name" value="SAM-dependent_MTases_sf"/>
</dbReference>
<name>A0A0W0TRV6_9GAMM</name>
<keyword evidence="4 6" id="KW-0808">Transferase</keyword>
<dbReference type="Gene3D" id="3.40.50.150">
    <property type="entry name" value="Vaccinia Virus protein VP39"/>
    <property type="match status" value="1"/>
</dbReference>
<keyword evidence="8" id="KW-1185">Reference proteome</keyword>
<evidence type="ECO:0000256" key="3">
    <source>
        <dbReference type="ARBA" id="ARBA00022603"/>
    </source>
</evidence>
<dbReference type="PATRIC" id="fig|45065.4.peg.1801"/>
<dbReference type="InterPro" id="IPR004498">
    <property type="entry name" value="Ribosomal_PrmA_MeTrfase"/>
</dbReference>
<keyword evidence="5 6" id="KW-0949">S-adenosyl-L-methionine</keyword>
<dbReference type="GO" id="GO:0005840">
    <property type="term" value="C:ribosome"/>
    <property type="evidence" value="ECO:0007669"/>
    <property type="project" value="UniProtKB-KW"/>
</dbReference>
<feature type="binding site" evidence="6">
    <location>
        <position position="142"/>
    </location>
    <ligand>
        <name>S-adenosyl-L-methionine</name>
        <dbReference type="ChEBI" id="CHEBI:59789"/>
    </ligand>
</feature>
<dbReference type="InterPro" id="IPR050078">
    <property type="entry name" value="Ribosomal_L11_MeTrfase_PrmA"/>
</dbReference>
<evidence type="ECO:0000313" key="7">
    <source>
        <dbReference type="EMBL" id="KTC98313.1"/>
    </source>
</evidence>
<evidence type="ECO:0000256" key="6">
    <source>
        <dbReference type="HAMAP-Rule" id="MF_00735"/>
    </source>
</evidence>
<feature type="binding site" evidence="6">
    <location>
        <position position="226"/>
    </location>
    <ligand>
        <name>S-adenosyl-L-methionine</name>
        <dbReference type="ChEBI" id="CHEBI:59789"/>
    </ligand>
</feature>
<dbReference type="GO" id="GO:0016279">
    <property type="term" value="F:protein-lysine N-methyltransferase activity"/>
    <property type="evidence" value="ECO:0007669"/>
    <property type="project" value="TreeGrafter"/>
</dbReference>
<dbReference type="PIRSF" id="PIRSF000401">
    <property type="entry name" value="RPL11_MTase"/>
    <property type="match status" value="1"/>
</dbReference>
<organism evidence="7 8">
    <name type="scientific">Legionella geestiana</name>
    <dbReference type="NCBI Taxonomy" id="45065"/>
    <lineage>
        <taxon>Bacteria</taxon>
        <taxon>Pseudomonadati</taxon>
        <taxon>Pseudomonadota</taxon>
        <taxon>Gammaproteobacteria</taxon>
        <taxon>Legionellales</taxon>
        <taxon>Legionellaceae</taxon>
        <taxon>Legionella</taxon>
    </lineage>
</organism>
<dbReference type="SUPFAM" id="SSF53335">
    <property type="entry name" value="S-adenosyl-L-methionine-dependent methyltransferases"/>
    <property type="match status" value="1"/>
</dbReference>
<comment type="caution">
    <text evidence="7">The sequence shown here is derived from an EMBL/GenBank/DDBJ whole genome shotgun (WGS) entry which is preliminary data.</text>
</comment>
<dbReference type="HAMAP" id="MF_00735">
    <property type="entry name" value="Methyltr_PrmA"/>
    <property type="match status" value="1"/>
</dbReference>
<dbReference type="PANTHER" id="PTHR43648">
    <property type="entry name" value="ELECTRON TRANSFER FLAVOPROTEIN BETA SUBUNIT LYSINE METHYLTRANSFERASE"/>
    <property type="match status" value="1"/>
</dbReference>
<comment type="catalytic activity">
    <reaction evidence="6">
        <text>L-lysyl-[protein] + 3 S-adenosyl-L-methionine = N(6),N(6),N(6)-trimethyl-L-lysyl-[protein] + 3 S-adenosyl-L-homocysteine + 3 H(+)</text>
        <dbReference type="Rhea" id="RHEA:54192"/>
        <dbReference type="Rhea" id="RHEA-COMP:9752"/>
        <dbReference type="Rhea" id="RHEA-COMP:13826"/>
        <dbReference type="ChEBI" id="CHEBI:15378"/>
        <dbReference type="ChEBI" id="CHEBI:29969"/>
        <dbReference type="ChEBI" id="CHEBI:57856"/>
        <dbReference type="ChEBI" id="CHEBI:59789"/>
        <dbReference type="ChEBI" id="CHEBI:61961"/>
    </reaction>
</comment>
<dbReference type="GO" id="GO:0005829">
    <property type="term" value="C:cytosol"/>
    <property type="evidence" value="ECO:0007669"/>
    <property type="project" value="TreeGrafter"/>
</dbReference>
<proteinExistence type="inferred from homology"/>
<dbReference type="RefSeq" id="WP_028386842.1">
    <property type="nucleotide sequence ID" value="NZ_CAAAHN010000023.1"/>
</dbReference>
<comment type="subcellular location">
    <subcellularLocation>
        <location evidence="6">Cytoplasm</location>
    </subcellularLocation>
</comment>
<evidence type="ECO:0000256" key="1">
    <source>
        <dbReference type="ARBA" id="ARBA00009741"/>
    </source>
</evidence>
<dbReference type="OrthoDB" id="9785995at2"/>
<dbReference type="AlphaFoldDB" id="A0A0W0TRV6"/>
<evidence type="ECO:0000256" key="4">
    <source>
        <dbReference type="ARBA" id="ARBA00022679"/>
    </source>
</evidence>
<comment type="function">
    <text evidence="6">Methylates ribosomal protein L11.</text>
</comment>
<dbReference type="Proteomes" id="UP000054785">
    <property type="component" value="Unassembled WGS sequence"/>
</dbReference>
<feature type="binding site" evidence="6">
    <location>
        <position position="185"/>
    </location>
    <ligand>
        <name>S-adenosyl-L-methionine</name>
        <dbReference type="ChEBI" id="CHEBI:59789"/>
    </ligand>
</feature>
<protein>
    <recommendedName>
        <fullName evidence="6">Ribosomal protein L11 methyltransferase</fullName>
        <shortName evidence="6">L11 Mtase</shortName>
        <ecNumber evidence="6">2.1.1.-</ecNumber>
    </recommendedName>
</protein>
<dbReference type="Pfam" id="PF06325">
    <property type="entry name" value="PrmA"/>
    <property type="match status" value="1"/>
</dbReference>
<dbReference type="CDD" id="cd02440">
    <property type="entry name" value="AdoMet_MTases"/>
    <property type="match status" value="1"/>
</dbReference>
<comment type="similarity">
    <text evidence="1 6">Belongs to the methyltransferase superfamily. PrmA family.</text>
</comment>
<dbReference type="STRING" id="45065.Lgee_1665"/>
<dbReference type="NCBIfam" id="TIGR00406">
    <property type="entry name" value="prmA"/>
    <property type="match status" value="1"/>
</dbReference>
<keyword evidence="7" id="KW-0689">Ribosomal protein</keyword>
<keyword evidence="3 6" id="KW-0489">Methyltransferase</keyword>
<dbReference type="PANTHER" id="PTHR43648:SF1">
    <property type="entry name" value="ELECTRON TRANSFER FLAVOPROTEIN BETA SUBUNIT LYSINE METHYLTRANSFERASE"/>
    <property type="match status" value="1"/>
</dbReference>
<keyword evidence="7" id="KW-0687">Ribonucleoprotein</keyword>
<feature type="binding site" evidence="6">
    <location>
        <position position="163"/>
    </location>
    <ligand>
        <name>S-adenosyl-L-methionine</name>
        <dbReference type="ChEBI" id="CHEBI:59789"/>
    </ligand>
</feature>
<gene>
    <name evidence="6 7" type="primary">prmA</name>
    <name evidence="7" type="ORF">Lgee_1665</name>
</gene>
<dbReference type="EC" id="2.1.1.-" evidence="6"/>
<reference evidence="7 8" key="1">
    <citation type="submission" date="2015-11" db="EMBL/GenBank/DDBJ databases">
        <title>Genomic analysis of 38 Legionella species identifies large and diverse effector repertoires.</title>
        <authorList>
            <person name="Burstein D."/>
            <person name="Amaro F."/>
            <person name="Zusman T."/>
            <person name="Lifshitz Z."/>
            <person name="Cohen O."/>
            <person name="Gilbert J.A."/>
            <person name="Pupko T."/>
            <person name="Shuman H.A."/>
            <person name="Segal G."/>
        </authorList>
    </citation>
    <scope>NUCLEOTIDE SEQUENCE [LARGE SCALE GENOMIC DNA]</scope>
    <source>
        <strain evidence="7 8">ATCC 49504</strain>
    </source>
</reference>
<evidence type="ECO:0000256" key="5">
    <source>
        <dbReference type="ARBA" id="ARBA00022691"/>
    </source>
</evidence>
<evidence type="ECO:0000313" key="8">
    <source>
        <dbReference type="Proteomes" id="UP000054785"/>
    </source>
</evidence>
<dbReference type="EMBL" id="LNYC01000067">
    <property type="protein sequence ID" value="KTC98313.1"/>
    <property type="molecule type" value="Genomic_DNA"/>
</dbReference>
<accession>A0A0W0TRV6</accession>